<keyword evidence="2" id="KW-1185">Reference proteome</keyword>
<evidence type="ECO:0000313" key="2">
    <source>
        <dbReference type="Proteomes" id="UP000467841"/>
    </source>
</evidence>
<reference evidence="1" key="1">
    <citation type="submission" date="2020-01" db="EMBL/GenBank/DDBJ databases">
        <authorList>
            <person name="Mishra B."/>
        </authorList>
    </citation>
    <scope>NUCLEOTIDE SEQUENCE [LARGE SCALE GENOMIC DNA]</scope>
</reference>
<gene>
    <name evidence="1" type="ORF">MERR_LOCUS29487</name>
</gene>
<comment type="caution">
    <text evidence="1">The sequence shown here is derived from an EMBL/GenBank/DDBJ whole genome shotgun (WGS) entry which is preliminary data.</text>
</comment>
<dbReference type="AlphaFoldDB" id="A0A6D2K264"/>
<accession>A0A6D2K264</accession>
<evidence type="ECO:0000313" key="1">
    <source>
        <dbReference type="EMBL" id="CAA7042252.1"/>
    </source>
</evidence>
<name>A0A6D2K264_9BRAS</name>
<organism evidence="1 2">
    <name type="scientific">Microthlaspi erraticum</name>
    <dbReference type="NCBI Taxonomy" id="1685480"/>
    <lineage>
        <taxon>Eukaryota</taxon>
        <taxon>Viridiplantae</taxon>
        <taxon>Streptophyta</taxon>
        <taxon>Embryophyta</taxon>
        <taxon>Tracheophyta</taxon>
        <taxon>Spermatophyta</taxon>
        <taxon>Magnoliopsida</taxon>
        <taxon>eudicotyledons</taxon>
        <taxon>Gunneridae</taxon>
        <taxon>Pentapetalae</taxon>
        <taxon>rosids</taxon>
        <taxon>malvids</taxon>
        <taxon>Brassicales</taxon>
        <taxon>Brassicaceae</taxon>
        <taxon>Coluteocarpeae</taxon>
        <taxon>Microthlaspi</taxon>
    </lineage>
</organism>
<dbReference type="Proteomes" id="UP000467841">
    <property type="component" value="Unassembled WGS sequence"/>
</dbReference>
<protein>
    <submittedName>
        <fullName evidence="1">Uncharacterized protein</fullName>
    </submittedName>
</protein>
<proteinExistence type="predicted"/>
<dbReference type="EMBL" id="CACVBM020001264">
    <property type="protein sequence ID" value="CAA7042252.1"/>
    <property type="molecule type" value="Genomic_DNA"/>
</dbReference>
<sequence length="113" mass="12666">MKAMESQRKTETDELMTKNQQLWCEWISRATKVSPKNFTELFVSSLRLEVFSVLGACRCQDGGIACGEFDDGGSEFRVVSLFAGSVGSLHLVKSSGGRWCEEAWGWRVLCQIH</sequence>